<keyword evidence="3" id="KW-1185">Reference proteome</keyword>
<dbReference type="RefSeq" id="WP_185658686.1">
    <property type="nucleotide sequence ID" value="NZ_CAWPOO010000001.1"/>
</dbReference>
<keyword evidence="1" id="KW-0732">Signal</keyword>
<feature type="signal peptide" evidence="1">
    <location>
        <begin position="1"/>
        <end position="23"/>
    </location>
</feature>
<evidence type="ECO:0000256" key="1">
    <source>
        <dbReference type="SAM" id="SignalP"/>
    </source>
</evidence>
<dbReference type="AlphaFoldDB" id="A0A7X1B3F6"/>
<comment type="caution">
    <text evidence="2">The sequence shown here is derived from an EMBL/GenBank/DDBJ whole genome shotgun (WGS) entry which is preliminary data.</text>
</comment>
<organism evidence="2 3">
    <name type="scientific">Pelagicoccus albus</name>
    <dbReference type="NCBI Taxonomy" id="415222"/>
    <lineage>
        <taxon>Bacteria</taxon>
        <taxon>Pseudomonadati</taxon>
        <taxon>Verrucomicrobiota</taxon>
        <taxon>Opitutia</taxon>
        <taxon>Puniceicoccales</taxon>
        <taxon>Pelagicoccaceae</taxon>
        <taxon>Pelagicoccus</taxon>
    </lineage>
</organism>
<evidence type="ECO:0000313" key="3">
    <source>
        <dbReference type="Proteomes" id="UP000526501"/>
    </source>
</evidence>
<accession>A0A7X1B3F6</accession>
<reference evidence="2 3" key="1">
    <citation type="submission" date="2020-07" db="EMBL/GenBank/DDBJ databases">
        <authorList>
            <person name="Feng X."/>
        </authorList>
    </citation>
    <scope>NUCLEOTIDE SEQUENCE [LARGE SCALE GENOMIC DNA]</scope>
    <source>
        <strain evidence="2 3">JCM23202</strain>
    </source>
</reference>
<name>A0A7X1B3F6_9BACT</name>
<feature type="chain" id="PRO_5031415623" evidence="1">
    <location>
        <begin position="24"/>
        <end position="147"/>
    </location>
</feature>
<evidence type="ECO:0000313" key="2">
    <source>
        <dbReference type="EMBL" id="MBC2604802.1"/>
    </source>
</evidence>
<sequence length="147" mass="16670">MKSQLLPLIAILASLFGLQYSNAAEVTDFVKSAFYSIDGISHDVGLTSERTGRSTLRYESNYGYSEGKITTTAKRHFHSLFLKNLEEEIEEKEWILSNPVSSPEDTLETETFLISAKRGNENLDLFVTVFFPMDQTVRVSYTEVIKD</sequence>
<protein>
    <submittedName>
        <fullName evidence="2">Uncharacterized protein</fullName>
    </submittedName>
</protein>
<dbReference type="Proteomes" id="UP000526501">
    <property type="component" value="Unassembled WGS sequence"/>
</dbReference>
<gene>
    <name evidence="2" type="ORF">H5P27_01905</name>
</gene>
<dbReference type="EMBL" id="JACHVC010000001">
    <property type="protein sequence ID" value="MBC2604802.1"/>
    <property type="molecule type" value="Genomic_DNA"/>
</dbReference>
<proteinExistence type="predicted"/>